<evidence type="ECO:0000259" key="5">
    <source>
        <dbReference type="Pfam" id="PF17384"/>
    </source>
</evidence>
<dbReference type="Pfam" id="PF02576">
    <property type="entry name" value="RimP_N"/>
    <property type="match status" value="1"/>
</dbReference>
<feature type="domain" description="Ribosome maturation factor RimP C-terminal" evidence="5">
    <location>
        <begin position="110"/>
        <end position="179"/>
    </location>
</feature>
<dbReference type="CDD" id="cd01734">
    <property type="entry name" value="YlxS_C"/>
    <property type="match status" value="1"/>
</dbReference>
<dbReference type="InterPro" id="IPR028998">
    <property type="entry name" value="RimP_C"/>
</dbReference>
<evidence type="ECO:0000256" key="3">
    <source>
        <dbReference type="HAMAP-Rule" id="MF_01077"/>
    </source>
</evidence>
<evidence type="ECO:0000259" key="4">
    <source>
        <dbReference type="Pfam" id="PF02576"/>
    </source>
</evidence>
<dbReference type="Pfam" id="PF17384">
    <property type="entry name" value="DUF150_C"/>
    <property type="match status" value="1"/>
</dbReference>
<reference evidence="6 7" key="1">
    <citation type="submission" date="2010-04" db="EMBL/GenBank/DDBJ databases">
        <authorList>
            <person name="Muzny D."/>
            <person name="Qin X."/>
            <person name="Deng J."/>
            <person name="Jiang H."/>
            <person name="Liu Y."/>
            <person name="Qu J."/>
            <person name="Song X.-Z."/>
            <person name="Zhang L."/>
            <person name="Thornton R."/>
            <person name="Coyle M."/>
            <person name="Francisco L."/>
            <person name="Jackson L."/>
            <person name="Javaid M."/>
            <person name="Korchina V."/>
            <person name="Kovar C."/>
            <person name="Mata R."/>
            <person name="Mathew T."/>
            <person name="Ngo R."/>
            <person name="Nguyen L."/>
            <person name="Nguyen N."/>
            <person name="Okwuonu G."/>
            <person name="Ongeri F."/>
            <person name="Pham C."/>
            <person name="Simmons D."/>
            <person name="Wilczek-Boney K."/>
            <person name="Hale W."/>
            <person name="Jakkamsetti A."/>
            <person name="Pham P."/>
            <person name="Ruth R."/>
            <person name="San Lucas F."/>
            <person name="Warren J."/>
            <person name="Zhang J."/>
            <person name="Zhao Z."/>
            <person name="Zhou C."/>
            <person name="Zhu D."/>
            <person name="Lee S."/>
            <person name="Bess C."/>
            <person name="Blankenburg K."/>
            <person name="Forbes L."/>
            <person name="Fu Q."/>
            <person name="Gubbala S."/>
            <person name="Hirani K."/>
            <person name="Jayaseelan J.C."/>
            <person name="Lara F."/>
            <person name="Munidasa M."/>
            <person name="Palculict T."/>
            <person name="Patil S."/>
            <person name="Pu L.-L."/>
            <person name="Saada N."/>
            <person name="Tang L."/>
            <person name="Weissenberger G."/>
            <person name="Zhu Y."/>
            <person name="Hemphill L."/>
            <person name="Shang Y."/>
            <person name="Youmans B."/>
            <person name="Ayvaz T."/>
            <person name="Ross M."/>
            <person name="Santibanez J."/>
            <person name="Aqrawi P."/>
            <person name="Gross S."/>
            <person name="Joshi V."/>
            <person name="Fowler G."/>
            <person name="Nazareth L."/>
            <person name="Reid J."/>
            <person name="Worley K."/>
            <person name="Petrosino J."/>
            <person name="Highlander S."/>
            <person name="Gibbs R."/>
            <person name="Gibbs R."/>
        </authorList>
    </citation>
    <scope>NUCLEOTIDE SEQUENCE [LARGE SCALE GENOMIC DNA]</scope>
    <source>
        <strain evidence="6 7">ATCC 11563</strain>
    </source>
</reference>
<comment type="similarity">
    <text evidence="3">Belongs to the RimP family.</text>
</comment>
<dbReference type="InterPro" id="IPR035956">
    <property type="entry name" value="RimP_N_sf"/>
</dbReference>
<evidence type="ECO:0000256" key="2">
    <source>
        <dbReference type="ARBA" id="ARBA00022517"/>
    </source>
</evidence>
<accession>A0ABN0AB25</accession>
<keyword evidence="2 3" id="KW-0690">Ribosome biogenesis</keyword>
<dbReference type="Gene3D" id="2.30.30.180">
    <property type="entry name" value="Ribosome maturation factor RimP, C-terminal domain"/>
    <property type="match status" value="1"/>
</dbReference>
<evidence type="ECO:0000313" key="6">
    <source>
        <dbReference type="EMBL" id="EFG50502.1"/>
    </source>
</evidence>
<comment type="caution">
    <text evidence="6">The sequence shown here is derived from an EMBL/GenBank/DDBJ whole genome shotgun (WGS) entry which is preliminary data.</text>
</comment>
<comment type="function">
    <text evidence="3">Required for maturation of 30S ribosomal subunits.</text>
</comment>
<dbReference type="SUPFAM" id="SSF74942">
    <property type="entry name" value="YhbC-like, C-terminal domain"/>
    <property type="match status" value="1"/>
</dbReference>
<dbReference type="NCBIfam" id="NF000928">
    <property type="entry name" value="PRK00092.1-2"/>
    <property type="match status" value="1"/>
</dbReference>
<evidence type="ECO:0000256" key="1">
    <source>
        <dbReference type="ARBA" id="ARBA00022490"/>
    </source>
</evidence>
<dbReference type="InterPro" id="IPR036847">
    <property type="entry name" value="RimP_C_sf"/>
</dbReference>
<feature type="domain" description="Ribosome maturation factor RimP N-terminal" evidence="4">
    <location>
        <begin position="32"/>
        <end position="107"/>
    </location>
</feature>
<evidence type="ECO:0000313" key="7">
    <source>
        <dbReference type="Proteomes" id="UP000003764"/>
    </source>
</evidence>
<dbReference type="Gene3D" id="3.30.300.70">
    <property type="entry name" value="RimP-like superfamily, N-terminal"/>
    <property type="match status" value="1"/>
</dbReference>
<dbReference type="EMBL" id="ADNT01000012">
    <property type="protein sequence ID" value="EFG50502.1"/>
    <property type="molecule type" value="Genomic_DNA"/>
</dbReference>
<dbReference type="SUPFAM" id="SSF75420">
    <property type="entry name" value="YhbC-like, N-terminal domain"/>
    <property type="match status" value="1"/>
</dbReference>
<keyword evidence="7" id="KW-1185">Reference proteome</keyword>
<gene>
    <name evidence="3" type="primary">rimP</name>
    <name evidence="6" type="ORF">HMPREF0061_0132</name>
</gene>
<organism evidence="6 7">
    <name type="scientific">Aerococcus viridans (strain ATCC 11563 / DSM 20340 / CCUG 4311 / JCM 20461 / NBRC 12219 / NCTC 8251 / M1)</name>
    <dbReference type="NCBI Taxonomy" id="655812"/>
    <lineage>
        <taxon>Bacteria</taxon>
        <taxon>Bacillati</taxon>
        <taxon>Bacillota</taxon>
        <taxon>Bacilli</taxon>
        <taxon>Lactobacillales</taxon>
        <taxon>Aerococcaceae</taxon>
        <taxon>Aerococcus</taxon>
    </lineage>
</organism>
<dbReference type="InterPro" id="IPR028989">
    <property type="entry name" value="RimP_N"/>
</dbReference>
<sequence length="179" mass="20082">MSGDAHFFHGNKVKIRKARGNMAKVTDQMQEIVQPIIEDLGFILFDIEFVKEGKSWFLRIYVDKPGGGIAIEDCVTVSEHISEAVDQLETDPIPQAYYLEVSSPGAERPLKNDDDVQAAIGEWVFLSFYQAIDGQKNIQGRLLSVSDDAYEVETKDKTRKVAVTVEKSNVSLIRLAIEF</sequence>
<protein>
    <recommendedName>
        <fullName evidence="3">Ribosome maturation factor RimP</fullName>
    </recommendedName>
</protein>
<comment type="subcellular location">
    <subcellularLocation>
        <location evidence="3">Cytoplasm</location>
    </subcellularLocation>
</comment>
<dbReference type="PANTHER" id="PTHR33867">
    <property type="entry name" value="RIBOSOME MATURATION FACTOR RIMP"/>
    <property type="match status" value="1"/>
</dbReference>
<dbReference type="Proteomes" id="UP000003764">
    <property type="component" value="Unassembled WGS sequence"/>
</dbReference>
<dbReference type="InterPro" id="IPR003728">
    <property type="entry name" value="Ribosome_maturation_RimP"/>
</dbReference>
<keyword evidence="1 3" id="KW-0963">Cytoplasm</keyword>
<dbReference type="PANTHER" id="PTHR33867:SF1">
    <property type="entry name" value="RIBOSOME MATURATION FACTOR RIMP"/>
    <property type="match status" value="1"/>
</dbReference>
<proteinExistence type="inferred from homology"/>
<dbReference type="HAMAP" id="MF_01077">
    <property type="entry name" value="RimP"/>
    <property type="match status" value="1"/>
</dbReference>
<name>A0ABN0AB25_AERVM</name>